<evidence type="ECO:0000256" key="2">
    <source>
        <dbReference type="ARBA" id="ARBA00022525"/>
    </source>
</evidence>
<sequence length="428" mass="47862">MKIKIYQFTILVSLFVTTIVRGQWFELNHGGVIRTYLMSYPDNSLGSCPLIINMHGYTGSASQQQYYTQMDEFAHPQNIAVVYPQGMTNNQGITSWNVGAYWDGNSFDDVGFISSMIDDIDSNFDIDLDRVYACGMSNGGYMAYELACDLSEKIAAFGSVTGNFMLNDNQDCDNEREIPIIHFHGTADGVVGYFPPSFDGSLTVGESIDFWSDLNGLTIEYVETLNEHVDILFYESEVSSTKFVHFKVENGGHVWFDYSWGFHSSEKLIDFFLEYKLTDFLSEDVVIEYQSGWNLVGLPAEVEDSEHTLLFPEAIPGTLFSFNEGYISQTELFEGIGYWLQFSESALAQITGSPISSISIEMNEGWNLITGISSNINVNSIQDPDGIIVSGTFFEFSSGGYSNTENLEPGRGYWVKANNSGFITIIEN</sequence>
<evidence type="ECO:0000256" key="7">
    <source>
        <dbReference type="ARBA" id="ARBA00023326"/>
    </source>
</evidence>
<dbReference type="SUPFAM" id="SSF53474">
    <property type="entry name" value="alpha/beta-Hydrolases"/>
    <property type="match status" value="1"/>
</dbReference>
<keyword evidence="7" id="KW-0624">Polysaccharide degradation</keyword>
<keyword evidence="2" id="KW-0964">Secreted</keyword>
<reference evidence="8" key="1">
    <citation type="submission" date="2018-05" db="EMBL/GenBank/DDBJ databases">
        <authorList>
            <person name="Lanie J.A."/>
            <person name="Ng W.-L."/>
            <person name="Kazmierczak K.M."/>
            <person name="Andrzejewski T.M."/>
            <person name="Davidsen T.M."/>
            <person name="Wayne K.J."/>
            <person name="Tettelin H."/>
            <person name="Glass J.I."/>
            <person name="Rusch D."/>
            <person name="Podicherti R."/>
            <person name="Tsui H.-C.T."/>
            <person name="Winkler M.E."/>
        </authorList>
    </citation>
    <scope>NUCLEOTIDE SEQUENCE</scope>
</reference>
<gene>
    <name evidence="8" type="ORF">METZ01_LOCUS219529</name>
</gene>
<keyword evidence="3" id="KW-0858">Xylan degradation</keyword>
<protein>
    <recommendedName>
        <fullName evidence="9">Phospholipase/carboxylesterase/thioesterase domain-containing protein</fullName>
    </recommendedName>
</protein>
<keyword evidence="4" id="KW-0732">Signal</keyword>
<proteinExistence type="predicted"/>
<name>A0A382FVT7_9ZZZZ</name>
<dbReference type="PANTHER" id="PTHR38050:SF2">
    <property type="entry name" value="FERULOYL ESTERASE C-RELATED"/>
    <property type="match status" value="1"/>
</dbReference>
<dbReference type="InterPro" id="IPR029058">
    <property type="entry name" value="AB_hydrolase_fold"/>
</dbReference>
<dbReference type="Gene3D" id="3.40.50.1820">
    <property type="entry name" value="alpha/beta hydrolase"/>
    <property type="match status" value="1"/>
</dbReference>
<evidence type="ECO:0000256" key="6">
    <source>
        <dbReference type="ARBA" id="ARBA00023277"/>
    </source>
</evidence>
<dbReference type="GO" id="GO:0030600">
    <property type="term" value="F:feruloyl esterase activity"/>
    <property type="evidence" value="ECO:0007669"/>
    <property type="project" value="InterPro"/>
</dbReference>
<keyword evidence="6" id="KW-0119">Carbohydrate metabolism</keyword>
<accession>A0A382FVT7</accession>
<dbReference type="GO" id="GO:0045493">
    <property type="term" value="P:xylan catabolic process"/>
    <property type="evidence" value="ECO:0007669"/>
    <property type="project" value="UniProtKB-KW"/>
</dbReference>
<keyword evidence="5" id="KW-0378">Hydrolase</keyword>
<dbReference type="GO" id="GO:0005576">
    <property type="term" value="C:extracellular region"/>
    <property type="evidence" value="ECO:0007669"/>
    <property type="project" value="UniProtKB-SubCell"/>
</dbReference>
<dbReference type="EMBL" id="UINC01051934">
    <property type="protein sequence ID" value="SVB66675.1"/>
    <property type="molecule type" value="Genomic_DNA"/>
</dbReference>
<organism evidence="8">
    <name type="scientific">marine metagenome</name>
    <dbReference type="NCBI Taxonomy" id="408172"/>
    <lineage>
        <taxon>unclassified sequences</taxon>
        <taxon>metagenomes</taxon>
        <taxon>ecological metagenomes</taxon>
    </lineage>
</organism>
<dbReference type="InterPro" id="IPR043595">
    <property type="entry name" value="FaeB/C/D"/>
</dbReference>
<dbReference type="PANTHER" id="PTHR38050">
    <property type="match status" value="1"/>
</dbReference>
<evidence type="ECO:0000256" key="1">
    <source>
        <dbReference type="ARBA" id="ARBA00004613"/>
    </source>
</evidence>
<dbReference type="Pfam" id="PF10503">
    <property type="entry name" value="Esterase_PHB"/>
    <property type="match status" value="1"/>
</dbReference>
<dbReference type="AlphaFoldDB" id="A0A382FVT7"/>
<dbReference type="InterPro" id="IPR010126">
    <property type="entry name" value="Esterase_phb"/>
</dbReference>
<comment type="subcellular location">
    <subcellularLocation>
        <location evidence="1">Secreted</location>
    </subcellularLocation>
</comment>
<evidence type="ECO:0000313" key="8">
    <source>
        <dbReference type="EMBL" id="SVB66675.1"/>
    </source>
</evidence>
<evidence type="ECO:0000256" key="5">
    <source>
        <dbReference type="ARBA" id="ARBA00022801"/>
    </source>
</evidence>
<evidence type="ECO:0008006" key="9">
    <source>
        <dbReference type="Google" id="ProtNLM"/>
    </source>
</evidence>
<evidence type="ECO:0000256" key="4">
    <source>
        <dbReference type="ARBA" id="ARBA00022729"/>
    </source>
</evidence>
<evidence type="ECO:0000256" key="3">
    <source>
        <dbReference type="ARBA" id="ARBA00022651"/>
    </source>
</evidence>